<dbReference type="InterPro" id="IPR027417">
    <property type="entry name" value="P-loop_NTPase"/>
</dbReference>
<dbReference type="InterPro" id="IPR041679">
    <property type="entry name" value="DNA2/NAM7-like_C"/>
</dbReference>
<dbReference type="PANTHER" id="PTHR10887:SF495">
    <property type="entry name" value="HELICASE SENATAXIN ISOFORM X1-RELATED"/>
    <property type="match status" value="1"/>
</dbReference>
<evidence type="ECO:0000259" key="1">
    <source>
        <dbReference type="Pfam" id="PF13087"/>
    </source>
</evidence>
<sequence length="298" mass="32681">MFSDSVAVNKAAAITQADLLYVWGNTLSPCFLFGDPQQLPLTVMMLTEIWSKSEVDYINHFALDLRISALEYLQAGGIPVYRLKMQLQIGIGMFDTVSSIIYPDVPFTYDPSRAININFSDFNVSRDLESFALERYPALTPAPKDTLKPFFIYCEGGRVIQDEMSGSKRSFDQVQVATDFIVDFVAVKKVPVAPYAANVDLINGLLKRSKYISLQGMPKPSTIDSFQGQENDIIIGVMGTDEIVGPGFTAATNRLNVTLTRAKCGLVLVGNIYVAQAVPDPKKVAAEAKAKALAEEEA</sequence>
<evidence type="ECO:0000313" key="2">
    <source>
        <dbReference type="EMBL" id="VTT60856.1"/>
    </source>
</evidence>
<accession>A0A2H3RZD9</accession>
<proteinExistence type="predicted"/>
<protein>
    <recommendedName>
        <fullName evidence="1">DNA2/NAM7 helicase-like C-terminal domain-containing protein</fullName>
    </recommendedName>
</protein>
<dbReference type="SUPFAM" id="SSF52540">
    <property type="entry name" value="P-loop containing nucleoside triphosphate hydrolases"/>
    <property type="match status" value="1"/>
</dbReference>
<comment type="caution">
    <text evidence="2">The sequence shown here is derived from an EMBL/GenBank/DDBJ whole genome shotgun (WGS) entry which is preliminary data.</text>
</comment>
<gene>
    <name evidence="2" type="ORF">C2S_14480</name>
</gene>
<feature type="domain" description="DNA2/NAM7 helicase-like C-terminal" evidence="1">
    <location>
        <begin position="176"/>
        <end position="271"/>
    </location>
</feature>
<evidence type="ECO:0000313" key="3">
    <source>
        <dbReference type="Proteomes" id="UP000760494"/>
    </source>
</evidence>
<dbReference type="Proteomes" id="UP000760494">
    <property type="component" value="Unassembled WGS sequence"/>
</dbReference>
<name>A0A2H3RZD9_FUSFU</name>
<dbReference type="Gene3D" id="3.40.50.300">
    <property type="entry name" value="P-loop containing nucleotide triphosphate hydrolases"/>
    <property type="match status" value="1"/>
</dbReference>
<dbReference type="OrthoDB" id="6513042at2759"/>
<dbReference type="EMBL" id="CABFJX010000050">
    <property type="protein sequence ID" value="VTT60856.1"/>
    <property type="molecule type" value="Genomic_DNA"/>
</dbReference>
<dbReference type="Pfam" id="PF13087">
    <property type="entry name" value="AAA_12"/>
    <property type="match status" value="1"/>
</dbReference>
<organism evidence="2 3">
    <name type="scientific">Fusarium fujikuroi</name>
    <name type="common">Bakanae and foot rot disease fungus</name>
    <name type="synonym">Gibberella fujikuroi</name>
    <dbReference type="NCBI Taxonomy" id="5127"/>
    <lineage>
        <taxon>Eukaryota</taxon>
        <taxon>Fungi</taxon>
        <taxon>Dikarya</taxon>
        <taxon>Ascomycota</taxon>
        <taxon>Pezizomycotina</taxon>
        <taxon>Sordariomycetes</taxon>
        <taxon>Hypocreomycetidae</taxon>
        <taxon>Hypocreales</taxon>
        <taxon>Nectriaceae</taxon>
        <taxon>Fusarium</taxon>
        <taxon>Fusarium fujikuroi species complex</taxon>
    </lineage>
</organism>
<dbReference type="InterPro" id="IPR045055">
    <property type="entry name" value="DNA2/NAM7-like"/>
</dbReference>
<dbReference type="AlphaFoldDB" id="A0A2H3RZD9"/>
<dbReference type="PANTHER" id="PTHR10887">
    <property type="entry name" value="DNA2/NAM7 HELICASE FAMILY"/>
    <property type="match status" value="1"/>
</dbReference>
<reference evidence="2" key="1">
    <citation type="submission" date="2019-05" db="EMBL/GenBank/DDBJ databases">
        <authorList>
            <person name="Piombo E."/>
        </authorList>
    </citation>
    <scope>NUCLEOTIDE SEQUENCE</scope>
    <source>
        <strain evidence="2">C2S</strain>
    </source>
</reference>